<proteinExistence type="predicted"/>
<reference evidence="2" key="1">
    <citation type="journal article" date="2022" name="Mol. Ecol. Resour.">
        <title>The genomes of chicory, endive, great burdock and yacon provide insights into Asteraceae palaeo-polyploidization history and plant inulin production.</title>
        <authorList>
            <person name="Fan W."/>
            <person name="Wang S."/>
            <person name="Wang H."/>
            <person name="Wang A."/>
            <person name="Jiang F."/>
            <person name="Liu H."/>
            <person name="Zhao H."/>
            <person name="Xu D."/>
            <person name="Zhang Y."/>
        </authorList>
    </citation>
    <scope>NUCLEOTIDE SEQUENCE [LARGE SCALE GENOMIC DNA]</scope>
    <source>
        <strain evidence="2">cv. Punajuju</strain>
    </source>
</reference>
<dbReference type="EMBL" id="CM042015">
    <property type="protein sequence ID" value="KAI3707943.1"/>
    <property type="molecule type" value="Genomic_DNA"/>
</dbReference>
<sequence>MVFWCPCPVFQSISLSLAIGCVPTKTSLPPSHTYTHTAYSNYIDQIHNLPQLITVSVGRHRLPIKSNRT</sequence>
<evidence type="ECO:0000313" key="1">
    <source>
        <dbReference type="EMBL" id="KAI3707943.1"/>
    </source>
</evidence>
<comment type="caution">
    <text evidence="1">The sequence shown here is derived from an EMBL/GenBank/DDBJ whole genome shotgun (WGS) entry which is preliminary data.</text>
</comment>
<evidence type="ECO:0000313" key="2">
    <source>
        <dbReference type="Proteomes" id="UP001055811"/>
    </source>
</evidence>
<organism evidence="1 2">
    <name type="scientific">Cichorium intybus</name>
    <name type="common">Chicory</name>
    <dbReference type="NCBI Taxonomy" id="13427"/>
    <lineage>
        <taxon>Eukaryota</taxon>
        <taxon>Viridiplantae</taxon>
        <taxon>Streptophyta</taxon>
        <taxon>Embryophyta</taxon>
        <taxon>Tracheophyta</taxon>
        <taxon>Spermatophyta</taxon>
        <taxon>Magnoliopsida</taxon>
        <taxon>eudicotyledons</taxon>
        <taxon>Gunneridae</taxon>
        <taxon>Pentapetalae</taxon>
        <taxon>asterids</taxon>
        <taxon>campanulids</taxon>
        <taxon>Asterales</taxon>
        <taxon>Asteraceae</taxon>
        <taxon>Cichorioideae</taxon>
        <taxon>Cichorieae</taxon>
        <taxon>Cichoriinae</taxon>
        <taxon>Cichorium</taxon>
    </lineage>
</organism>
<keyword evidence="2" id="KW-1185">Reference proteome</keyword>
<protein>
    <submittedName>
        <fullName evidence="1">Uncharacterized protein</fullName>
    </submittedName>
</protein>
<reference evidence="1 2" key="2">
    <citation type="journal article" date="2022" name="Mol. Ecol. Resour.">
        <title>The genomes of chicory, endive, great burdock and yacon provide insights into Asteraceae paleo-polyploidization history and plant inulin production.</title>
        <authorList>
            <person name="Fan W."/>
            <person name="Wang S."/>
            <person name="Wang H."/>
            <person name="Wang A."/>
            <person name="Jiang F."/>
            <person name="Liu H."/>
            <person name="Zhao H."/>
            <person name="Xu D."/>
            <person name="Zhang Y."/>
        </authorList>
    </citation>
    <scope>NUCLEOTIDE SEQUENCE [LARGE SCALE GENOMIC DNA]</scope>
    <source>
        <strain evidence="2">cv. Punajuju</strain>
        <tissue evidence="1">Leaves</tissue>
    </source>
</reference>
<accession>A0ACB9AEZ4</accession>
<dbReference type="Proteomes" id="UP001055811">
    <property type="component" value="Linkage Group LG07"/>
</dbReference>
<gene>
    <name evidence="1" type="ORF">L2E82_36887</name>
</gene>
<name>A0ACB9AEZ4_CICIN</name>